<dbReference type="GO" id="GO:0003886">
    <property type="term" value="F:DNA (cytosine-5-)-methyltransferase activity"/>
    <property type="evidence" value="ECO:0007669"/>
    <property type="project" value="UniProtKB-EC"/>
</dbReference>
<dbReference type="PROSITE" id="PS00094">
    <property type="entry name" value="C5_MTASE_1"/>
    <property type="match status" value="1"/>
</dbReference>
<sequence>MRGSTEPNQSPCKPQTTVNIPNLQLTSPRSCFEPYTSNAPQKSEFEALQSLLQALKSDPSLADAQQDYVEISLDDFAIYCDTKLYPCEMRCLHQLCTKRGFDGFFFDGILSVGALKIFVKRVPFRTVPIGNYRCLSSHTTRGQIWLHSDLCRGNAIHYKLGSPATEYRRFFGPFLWVADLSKHFVDFLVIMAKDQIRVRLYHFESIFKQRLIQIHGDMPVFMAWLCQHPSDDFRTSIVANVAFLYKETIGVLGETDAYFHSIWAEIWDFTMYPEQQQQCTTTSKTSVAESPTIVTDYIYGLFSHLAFGKKLQAMPMSHECETLRARVITDNHLEHATIPRLNLPTADITTMQGRYLEHIRVGDTISTRRDDASSRSPWKREVSNGFYDVDRWFGRVQKVYVSEQGRKFEVLWYYRPVDTLCGLMKYPWDNELFLSDHCSCSEKHKIQDDEVLGIHEVEFGGNSTTSSEFFCRQVYLNQERKWVALQDHNTCCSHNTTLFLTRLTEENEYQVGDTLLLQVSPGGTRSEPCELISDGAMFQFRRFFRRKDVDPTVPTAPVNELVYSNRLVKCAASRIFGRCHIRFFKHDVKIPTPYSRDRVGCFFFITHEETVDSNNSFKYIPLRVFPKSMKQGFDPTLHIPTLQGLDLFCGGGNFGRGLEEGGAVRMNWINDYETVPIHTYMANCRHPELVSPFLGSIDELHKLVINGQFSKSVPTIGKVDFVSGGSPCPGFSNLTNDKTTEQQRKNQSLVAAFASSVDLYRPKYGVLENVPGIICNQANRAQDVFSQLLCAIVGMGYQAELYLLDASSCGAAQLRSRVFLMFAAPGYRLPTRPGQTHSYPPDTAKKSLGKISTGQAIVERAISTATPFTFISASQATSGLPRIYDSQPDTCIAFPDHRLSTGFTRAVRRRISLIPKHPWGMNFLEASKNMTAAEQSIFLSEPRKQTAVSKAAALIRKNSSAWGRICPDRLMETVLTTQSPGDHKNGRHLHWDEDRPISIMEARRAQGFRDEEVILGTVAQQMKIVGNSVARPVALTLGLAIREAWEQSCWGGMEHHIIKGTLPLRGEHACIGGRSGDSGSSATEHIPTSTPPRTSLVDTTTTFASYSADAASPRVVLKKRRSGLSRLNVMLVDEPNKRP</sequence>
<accession>A0AAJ0FUC5</accession>
<evidence type="ECO:0000259" key="10">
    <source>
        <dbReference type="PROSITE" id="PS51038"/>
    </source>
</evidence>
<dbReference type="AlphaFoldDB" id="A0AAJ0FUC5"/>
<dbReference type="Pfam" id="PF00145">
    <property type="entry name" value="DNA_methylase"/>
    <property type="match status" value="1"/>
</dbReference>
<evidence type="ECO:0000256" key="4">
    <source>
        <dbReference type="ARBA" id="ARBA00022679"/>
    </source>
</evidence>
<keyword evidence="4 8" id="KW-0808">Transferase</keyword>
<keyword evidence="7" id="KW-0539">Nucleus</keyword>
<keyword evidence="6" id="KW-0238">DNA-binding</keyword>
<name>A0AAJ0FUC5_9HYPO</name>
<comment type="caution">
    <text evidence="11">The sequence shown here is derived from an EMBL/GenBank/DDBJ whole genome shotgun (WGS) entry which is preliminary data.</text>
</comment>
<dbReference type="PANTHER" id="PTHR10629:SF54">
    <property type="entry name" value="DNA METHYLTRANSFERASE DIM-2"/>
    <property type="match status" value="1"/>
</dbReference>
<evidence type="ECO:0000313" key="12">
    <source>
        <dbReference type="Proteomes" id="UP001251528"/>
    </source>
</evidence>
<keyword evidence="12" id="KW-1185">Reference proteome</keyword>
<dbReference type="Gene3D" id="3.40.50.150">
    <property type="entry name" value="Vaccinia Virus protein VP39"/>
    <property type="match status" value="1"/>
</dbReference>
<dbReference type="PRINTS" id="PR00105">
    <property type="entry name" value="C5METTRFRASE"/>
</dbReference>
<dbReference type="PANTHER" id="PTHR10629">
    <property type="entry name" value="CYTOSINE-SPECIFIC METHYLTRANSFERASE"/>
    <property type="match status" value="1"/>
</dbReference>
<dbReference type="InterPro" id="IPR001525">
    <property type="entry name" value="C5_MeTfrase"/>
</dbReference>
<protein>
    <recommendedName>
        <fullName evidence="2">DNA (cytosine-5-)-methyltransferase</fullName>
        <ecNumber evidence="2">2.1.1.37</ecNumber>
    </recommendedName>
</protein>
<dbReference type="Pfam" id="PF25423">
    <property type="entry name" value="DUF7893"/>
    <property type="match status" value="1"/>
</dbReference>
<dbReference type="Proteomes" id="UP001251528">
    <property type="component" value="Unassembled WGS sequence"/>
</dbReference>
<evidence type="ECO:0000256" key="3">
    <source>
        <dbReference type="ARBA" id="ARBA00022603"/>
    </source>
</evidence>
<dbReference type="InterPro" id="IPR029063">
    <property type="entry name" value="SAM-dependent_MTases_sf"/>
</dbReference>
<proteinExistence type="inferred from homology"/>
<dbReference type="InterPro" id="IPR018117">
    <property type="entry name" value="C5_DNA_meth_AS"/>
</dbReference>
<dbReference type="GO" id="GO:0044027">
    <property type="term" value="P:negative regulation of gene expression via chromosomal CpG island methylation"/>
    <property type="evidence" value="ECO:0007669"/>
    <property type="project" value="TreeGrafter"/>
</dbReference>
<evidence type="ECO:0000256" key="6">
    <source>
        <dbReference type="ARBA" id="ARBA00023125"/>
    </source>
</evidence>
<dbReference type="InterPro" id="IPR057215">
    <property type="entry name" value="DUF7893"/>
</dbReference>
<organism evidence="11 12">
    <name type="scientific">Conoideocrella luteorostrata</name>
    <dbReference type="NCBI Taxonomy" id="1105319"/>
    <lineage>
        <taxon>Eukaryota</taxon>
        <taxon>Fungi</taxon>
        <taxon>Dikarya</taxon>
        <taxon>Ascomycota</taxon>
        <taxon>Pezizomycotina</taxon>
        <taxon>Sordariomycetes</taxon>
        <taxon>Hypocreomycetidae</taxon>
        <taxon>Hypocreales</taxon>
        <taxon>Clavicipitaceae</taxon>
        <taxon>Conoideocrella</taxon>
    </lineage>
</organism>
<dbReference type="Gene3D" id="3.90.120.10">
    <property type="entry name" value="DNA Methylase, subunit A, domain 2"/>
    <property type="match status" value="1"/>
</dbReference>
<feature type="active site" evidence="8">
    <location>
        <position position="728"/>
    </location>
</feature>
<dbReference type="InterPro" id="IPR050390">
    <property type="entry name" value="C5-Methyltransferase"/>
</dbReference>
<evidence type="ECO:0000256" key="7">
    <source>
        <dbReference type="ARBA" id="ARBA00023242"/>
    </source>
</evidence>
<dbReference type="GO" id="GO:0032259">
    <property type="term" value="P:methylation"/>
    <property type="evidence" value="ECO:0007669"/>
    <property type="project" value="UniProtKB-KW"/>
</dbReference>
<dbReference type="Gene3D" id="2.30.30.490">
    <property type="match status" value="2"/>
</dbReference>
<keyword evidence="3 8" id="KW-0489">Methyltransferase</keyword>
<evidence type="ECO:0000256" key="1">
    <source>
        <dbReference type="ARBA" id="ARBA00004123"/>
    </source>
</evidence>
<feature type="region of interest" description="Disordered" evidence="9">
    <location>
        <begin position="1074"/>
        <end position="1094"/>
    </location>
</feature>
<feature type="domain" description="BAH" evidence="10">
    <location>
        <begin position="357"/>
        <end position="486"/>
    </location>
</feature>
<dbReference type="GO" id="GO:0003682">
    <property type="term" value="F:chromatin binding"/>
    <property type="evidence" value="ECO:0007669"/>
    <property type="project" value="InterPro"/>
</dbReference>
<evidence type="ECO:0000256" key="5">
    <source>
        <dbReference type="ARBA" id="ARBA00022691"/>
    </source>
</evidence>
<dbReference type="InterPro" id="IPR043151">
    <property type="entry name" value="BAH_sf"/>
</dbReference>
<comment type="subcellular location">
    <subcellularLocation>
        <location evidence="1">Nucleus</location>
    </subcellularLocation>
</comment>
<dbReference type="EMBL" id="JASWJB010000327">
    <property type="protein sequence ID" value="KAK2591538.1"/>
    <property type="molecule type" value="Genomic_DNA"/>
</dbReference>
<dbReference type="PROSITE" id="PS51679">
    <property type="entry name" value="SAM_MT_C5"/>
    <property type="match status" value="1"/>
</dbReference>
<feature type="compositionally biased region" description="Polar residues" evidence="9">
    <location>
        <begin position="1077"/>
        <end position="1094"/>
    </location>
</feature>
<evidence type="ECO:0000256" key="8">
    <source>
        <dbReference type="PROSITE-ProRule" id="PRU01016"/>
    </source>
</evidence>
<evidence type="ECO:0000256" key="9">
    <source>
        <dbReference type="SAM" id="MobiDB-lite"/>
    </source>
</evidence>
<gene>
    <name evidence="11" type="ORF">QQS21_010758</name>
</gene>
<dbReference type="SUPFAM" id="SSF53335">
    <property type="entry name" value="S-adenosyl-L-methionine-dependent methyltransferases"/>
    <property type="match status" value="1"/>
</dbReference>
<comment type="similarity">
    <text evidence="8">Belongs to the class I-like SAM-binding methyltransferase superfamily. C5-methyltransferase family.</text>
</comment>
<reference evidence="11" key="1">
    <citation type="submission" date="2023-06" db="EMBL/GenBank/DDBJ databases">
        <title>Conoideocrella luteorostrata (Hypocreales: Clavicipitaceae), a potential biocontrol fungus for elongate hemlock scale in United States Christmas tree production areas.</title>
        <authorList>
            <person name="Barrett H."/>
            <person name="Lovett B."/>
            <person name="Macias A.M."/>
            <person name="Stajich J.E."/>
            <person name="Kasson M.T."/>
        </authorList>
    </citation>
    <scope>NUCLEOTIDE SEQUENCE</scope>
    <source>
        <strain evidence="11">ARSEF 14590</strain>
    </source>
</reference>
<dbReference type="GO" id="GO:0003677">
    <property type="term" value="F:DNA binding"/>
    <property type="evidence" value="ECO:0007669"/>
    <property type="project" value="UniProtKB-KW"/>
</dbReference>
<dbReference type="GO" id="GO:0005634">
    <property type="term" value="C:nucleus"/>
    <property type="evidence" value="ECO:0007669"/>
    <property type="project" value="UniProtKB-SubCell"/>
</dbReference>
<dbReference type="EC" id="2.1.1.37" evidence="2"/>
<keyword evidence="5 8" id="KW-0949">S-adenosyl-L-methionine</keyword>
<evidence type="ECO:0000256" key="2">
    <source>
        <dbReference type="ARBA" id="ARBA00011975"/>
    </source>
</evidence>
<dbReference type="InterPro" id="IPR001025">
    <property type="entry name" value="BAH_dom"/>
</dbReference>
<dbReference type="PROSITE" id="PS51038">
    <property type="entry name" value="BAH"/>
    <property type="match status" value="1"/>
</dbReference>
<evidence type="ECO:0000313" key="11">
    <source>
        <dbReference type="EMBL" id="KAK2591538.1"/>
    </source>
</evidence>